<sequence>MAFRQSSEALGVPAADRRIFFMNEQKLIDLALSLGAYQAAVIPVSRIHFDKSFRSLCESNACGNFGMCWMCPPDVGDIVKLIEEAKTFQSALAYQTVGELADGYDIEGMLEAGNRHNRLAQKISGAFASLPFGKTLHLGAGGCRVCPVCAKRTGGPCRFPDRAMASLEAYGVAVSELAEACGMKYINGQSTVTYFGAFLYRKAEG</sequence>
<dbReference type="Pfam" id="PF10050">
    <property type="entry name" value="DUF2284"/>
    <property type="match status" value="1"/>
</dbReference>
<dbReference type="EMBL" id="NOXF01000009">
    <property type="protein sequence ID" value="PEQ23928.1"/>
    <property type="molecule type" value="Genomic_DNA"/>
</dbReference>
<dbReference type="HOGENOM" id="CLU_097790_2_0_9"/>
<protein>
    <recommendedName>
        <fullName evidence="5">Metal-binding protein</fullName>
    </recommendedName>
</protein>
<reference evidence="1 3" key="2">
    <citation type="submission" date="2007-08" db="EMBL/GenBank/DDBJ databases">
        <authorList>
            <person name="Fulton L."/>
            <person name="Clifton S."/>
            <person name="Fulton B."/>
            <person name="Xu J."/>
            <person name="Minx P."/>
            <person name="Pepin K.H."/>
            <person name="Johnson M."/>
            <person name="Thiruvilangam P."/>
            <person name="Bhonagiri V."/>
            <person name="Nash W.E."/>
            <person name="Wang C."/>
            <person name="Mardis E.R."/>
            <person name="Wilson R.K."/>
        </authorList>
    </citation>
    <scope>NUCLEOTIDE SEQUENCE [LARGE SCALE GENOMIC DNA]</scope>
    <source>
        <strain evidence="1 3">DSM 753</strain>
    </source>
</reference>
<reference evidence="2 4" key="3">
    <citation type="submission" date="2017-07" db="EMBL/GenBank/DDBJ databases">
        <title>Prevalence of linear plasmids in Cutibacterium (Propionibacterium) acnes isolates obtained from prostatic tissue.</title>
        <authorList>
            <person name="Davidsson S."/>
            <person name="Carlsson J."/>
            <person name="Molling P."/>
            <person name="Andren O."/>
            <person name="Andersson S.-O."/>
            <person name="Brzuszkiewicz E."/>
            <person name="Poehlein A."/>
            <person name="Al-Zeer M."/>
            <person name="Brinkmann V."/>
            <person name="Scavenius C."/>
            <person name="Nazipi S."/>
            <person name="Soderquist B."/>
            <person name="Bruggemann H."/>
        </authorList>
    </citation>
    <scope>NUCLEOTIDE SEQUENCE [LARGE SCALE GENOMIC DNA]</scope>
    <source>
        <strain evidence="2 4">DSM 753</strain>
    </source>
</reference>
<evidence type="ECO:0000313" key="1">
    <source>
        <dbReference type="EMBL" id="EDO60965.1"/>
    </source>
</evidence>
<evidence type="ECO:0000313" key="2">
    <source>
        <dbReference type="EMBL" id="PEQ23928.1"/>
    </source>
</evidence>
<dbReference type="EMBL" id="ABCB02000019">
    <property type="protein sequence ID" value="EDO60965.1"/>
    <property type="molecule type" value="Genomic_DNA"/>
</dbReference>
<gene>
    <name evidence="2" type="ORF">CH238_11135</name>
    <name evidence="1" type="ORF">CLOLEP_02577</name>
</gene>
<dbReference type="eggNOG" id="COG5423">
    <property type="taxonomic scope" value="Bacteria"/>
</dbReference>
<dbReference type="Proteomes" id="UP000003490">
    <property type="component" value="Unassembled WGS sequence"/>
</dbReference>
<accession>A7VVG5</accession>
<keyword evidence="4" id="KW-1185">Reference proteome</keyword>
<name>A7VVG5_9FIRM</name>
<proteinExistence type="predicted"/>
<evidence type="ECO:0000313" key="3">
    <source>
        <dbReference type="Proteomes" id="UP000003490"/>
    </source>
</evidence>
<reference evidence="1 3" key="1">
    <citation type="submission" date="2007-08" db="EMBL/GenBank/DDBJ databases">
        <title>Draft genome sequence of Clostridium leptum (DSM 753).</title>
        <authorList>
            <person name="Sudarsanam P."/>
            <person name="Ley R."/>
            <person name="Guruge J."/>
            <person name="Turnbaugh P.J."/>
            <person name="Mahowald M."/>
            <person name="Liep D."/>
            <person name="Gordon J."/>
        </authorList>
    </citation>
    <scope>NUCLEOTIDE SEQUENCE [LARGE SCALE GENOMIC DNA]</scope>
    <source>
        <strain evidence="1 3">DSM 753</strain>
    </source>
</reference>
<organism evidence="1 3">
    <name type="scientific">[Clostridium] leptum DSM 753</name>
    <dbReference type="NCBI Taxonomy" id="428125"/>
    <lineage>
        <taxon>Bacteria</taxon>
        <taxon>Bacillati</taxon>
        <taxon>Bacillota</taxon>
        <taxon>Clostridia</taxon>
        <taxon>Eubacteriales</taxon>
        <taxon>Oscillospiraceae</taxon>
        <taxon>Oscillospiraceae incertae sedis</taxon>
    </lineage>
</organism>
<dbReference type="AlphaFoldDB" id="A7VVG5"/>
<dbReference type="InterPro" id="IPR019271">
    <property type="entry name" value="DUF2284_metal-binding"/>
</dbReference>
<evidence type="ECO:0008006" key="5">
    <source>
        <dbReference type="Google" id="ProtNLM"/>
    </source>
</evidence>
<evidence type="ECO:0000313" key="4">
    <source>
        <dbReference type="Proteomes" id="UP000220611"/>
    </source>
</evidence>
<dbReference type="Proteomes" id="UP000220611">
    <property type="component" value="Unassembled WGS sequence"/>
</dbReference>
<comment type="caution">
    <text evidence="1">The sequence shown here is derived from an EMBL/GenBank/DDBJ whole genome shotgun (WGS) entry which is preliminary data.</text>
</comment>